<accession>A0A0M4CJH3</accession>
<keyword evidence="4 6" id="KW-1133">Transmembrane helix</keyword>
<dbReference type="InterPro" id="IPR001123">
    <property type="entry name" value="LeuE-type"/>
</dbReference>
<dbReference type="Proteomes" id="UP000068067">
    <property type="component" value="Chromosome"/>
</dbReference>
<feature type="transmembrane region" description="Helical" evidence="6">
    <location>
        <begin position="197"/>
        <end position="218"/>
    </location>
</feature>
<keyword evidence="3 6" id="KW-0812">Transmembrane</keyword>
<keyword evidence="8" id="KW-1185">Reference proteome</keyword>
<dbReference type="GO" id="GO:0015171">
    <property type="term" value="F:amino acid transmembrane transporter activity"/>
    <property type="evidence" value="ECO:0007669"/>
    <property type="project" value="TreeGrafter"/>
</dbReference>
<evidence type="ECO:0000313" key="7">
    <source>
        <dbReference type="EMBL" id="ALC06508.1"/>
    </source>
</evidence>
<evidence type="ECO:0000256" key="2">
    <source>
        <dbReference type="ARBA" id="ARBA00022475"/>
    </source>
</evidence>
<name>A0A0M4CJH3_9CORY</name>
<dbReference type="GO" id="GO:0005886">
    <property type="term" value="C:plasma membrane"/>
    <property type="evidence" value="ECO:0007669"/>
    <property type="project" value="UniProtKB-SubCell"/>
</dbReference>
<evidence type="ECO:0000256" key="4">
    <source>
        <dbReference type="ARBA" id="ARBA00022989"/>
    </source>
</evidence>
<dbReference type="EMBL" id="CP009220">
    <property type="protein sequence ID" value="ALC06508.1"/>
    <property type="molecule type" value="Genomic_DNA"/>
</dbReference>
<dbReference type="PANTHER" id="PTHR30086:SF19">
    <property type="entry name" value="THREONINE EFFLUX PROTEIN"/>
    <property type="match status" value="1"/>
</dbReference>
<evidence type="ECO:0000313" key="8">
    <source>
        <dbReference type="Proteomes" id="UP000068067"/>
    </source>
</evidence>
<organism evidence="7 8">
    <name type="scientific">Corynebacterium deserti GIMN1.010</name>
    <dbReference type="NCBI Taxonomy" id="931089"/>
    <lineage>
        <taxon>Bacteria</taxon>
        <taxon>Bacillati</taxon>
        <taxon>Actinomycetota</taxon>
        <taxon>Actinomycetes</taxon>
        <taxon>Mycobacteriales</taxon>
        <taxon>Corynebacteriaceae</taxon>
        <taxon>Corynebacterium</taxon>
    </lineage>
</organism>
<evidence type="ECO:0008006" key="9">
    <source>
        <dbReference type="Google" id="ProtNLM"/>
    </source>
</evidence>
<gene>
    <name evidence="7" type="ORF">CDES_10665</name>
</gene>
<keyword evidence="5 6" id="KW-0472">Membrane</keyword>
<evidence type="ECO:0000256" key="5">
    <source>
        <dbReference type="ARBA" id="ARBA00023136"/>
    </source>
</evidence>
<reference evidence="7 8" key="1">
    <citation type="submission" date="2014-08" db="EMBL/GenBank/DDBJ databases">
        <title>Complete genome sequence of Corynebacterium deserti GIMN1.010 (=DSM 45689), isolated from desert sand in western China.</title>
        <authorList>
            <person name="Ruckert C."/>
            <person name="Albersmeier A."/>
            <person name="Kalinowski J."/>
        </authorList>
    </citation>
    <scope>NUCLEOTIDE SEQUENCE [LARGE SCALE GENOMIC DNA]</scope>
    <source>
        <strain evidence="7 8">GIMN1.010</strain>
    </source>
</reference>
<sequence length="226" mass="23726">MTWSAFATLIVLNLVGSLSPGPDTFFLLRLAVRSRSHALFGVAGIVTGLSVWVTLTVVGAAAVLSAYPQVLGIIQLVGGTYLTYMGLRLLRTASKELIDARAHRFASSAQPLPDAVSPADTLGGHAQVYRQGLATNLSNPKVVMYFAAILAPLMPAHPSPLLAVGIVGAILVQTLLTFGLVCVVVSTEKVRKAMLRAGVWFDLLAGVVFTIVGITLVVEGITHLIG</sequence>
<dbReference type="RefSeq" id="WP_053545438.1">
    <property type="nucleotide sequence ID" value="NZ_CP009220.1"/>
</dbReference>
<dbReference type="STRING" id="931089.CDES_10665"/>
<evidence type="ECO:0000256" key="3">
    <source>
        <dbReference type="ARBA" id="ARBA00022692"/>
    </source>
</evidence>
<feature type="transmembrane region" description="Helical" evidence="6">
    <location>
        <begin position="40"/>
        <end position="64"/>
    </location>
</feature>
<comment type="subcellular location">
    <subcellularLocation>
        <location evidence="1">Cell membrane</location>
        <topology evidence="1">Multi-pass membrane protein</topology>
    </subcellularLocation>
</comment>
<dbReference type="Pfam" id="PF01810">
    <property type="entry name" value="LysE"/>
    <property type="match status" value="1"/>
</dbReference>
<keyword evidence="2" id="KW-1003">Cell membrane</keyword>
<dbReference type="OrthoDB" id="9784202at2"/>
<feature type="transmembrane region" description="Helical" evidence="6">
    <location>
        <begin position="70"/>
        <end position="87"/>
    </location>
</feature>
<dbReference type="PANTHER" id="PTHR30086">
    <property type="entry name" value="ARGININE EXPORTER PROTEIN ARGO"/>
    <property type="match status" value="1"/>
</dbReference>
<feature type="transmembrane region" description="Helical" evidence="6">
    <location>
        <begin position="6"/>
        <end position="28"/>
    </location>
</feature>
<proteinExistence type="predicted"/>
<evidence type="ECO:0000256" key="6">
    <source>
        <dbReference type="SAM" id="Phobius"/>
    </source>
</evidence>
<evidence type="ECO:0000256" key="1">
    <source>
        <dbReference type="ARBA" id="ARBA00004651"/>
    </source>
</evidence>
<dbReference type="KEGG" id="cdx:CDES_10665"/>
<feature type="transmembrane region" description="Helical" evidence="6">
    <location>
        <begin position="161"/>
        <end position="185"/>
    </location>
</feature>
<dbReference type="AlphaFoldDB" id="A0A0M4CJH3"/>
<feature type="transmembrane region" description="Helical" evidence="6">
    <location>
        <begin position="137"/>
        <end position="155"/>
    </location>
</feature>
<dbReference type="PATRIC" id="fig|931089.4.peg.2158"/>
<protein>
    <recommendedName>
        <fullName evidence="9">Threonine efflux protein</fullName>
    </recommendedName>
</protein>